<comment type="function">
    <text evidence="4">Component of the eukaryotic translation initiation factor 3 (eIF-3) complex, which is involved in protein synthesis of a specialized repertoire of mRNAs and, together with other initiation factors, stimulates binding of mRNA and methionyl-tRNAi to the 40S ribosome. The eIF-3 complex specifically targets and initiates translation of a subset of mRNAs involved in cell proliferation.</text>
</comment>
<evidence type="ECO:0000256" key="5">
    <source>
        <dbReference type="SAM" id="MobiDB-lite"/>
    </source>
</evidence>
<dbReference type="GO" id="GO:0003743">
    <property type="term" value="F:translation initiation factor activity"/>
    <property type="evidence" value="ECO:0007669"/>
    <property type="project" value="UniProtKB-UniRule"/>
</dbReference>
<dbReference type="OrthoDB" id="29647at2759"/>
<dbReference type="AlphaFoldDB" id="A0A9P8TNV8"/>
<dbReference type="Pfam" id="PF05470">
    <property type="entry name" value="eIF-3c_N"/>
    <property type="match status" value="2"/>
</dbReference>
<dbReference type="HAMAP" id="MF_03002">
    <property type="entry name" value="eIF3c"/>
    <property type="match status" value="1"/>
</dbReference>
<gene>
    <name evidence="4" type="primary">NIP1</name>
    <name evidence="7" type="ORF">WICPIJ_003852</name>
</gene>
<dbReference type="PANTHER" id="PTHR13937:SF0">
    <property type="entry name" value="EUKARYOTIC TRANSLATION INITIATION FACTOR 3 SUBUNIT C-RELATED"/>
    <property type="match status" value="1"/>
</dbReference>
<keyword evidence="8" id="KW-1185">Reference proteome</keyword>
<sequence length="857" mass="96595">MSRFFQGGLSDSDYSSSEEELLSSSEEELLNSSDEDDLSEDSEFANDDDSDDSESDSDDDQKGPSYFLKKSFVKDESDDDSDDDKKVVKSAKDKLLDEIRGAITIIDSSKVINEWDSVLSEFDKLNRLLVRAGQQNVPIPNMFIKSLVALDETVTNFNSDPERKKLNASMSKAFNTVRQRVKKSVREQEKLVEAYAENPEAFEKDDASYSAQSSAAVLEQEETEAPIKPGKSAHTAGIFRVLRSVIESRGKKNVDTADQIKQLEEAVELASTPYEYISLYLRLIPLRFDAAANTGLSPEQFSATAKDINALFEVLEKNKATYAVLETAAASDDIEIEPTPNANGVCEILGSVVSFVERLDDEFTRSLQQIDPHTTEYLDRLRDEQLIYTTIVRAQLYSEAFIPQAEISKPSADQLSRIIVRRIEHIYFKPASLISLNERKTWESLAFVSQKSYIAEYSDAADYTDKLLDALSSVLYKQTTATYRKRAMLSHIYYYAFNNKYYKARDMFLMSHLQSTIHSSDAGLQILFNRALVQLGLCAFRNGLIQDAHQNLFEIATSQNLRELLGQTYQRFNNQQQQQQSASATDRQRQLPYHTHVNLDLLEAVYLTSALLIEIPQYAAGVLEESKQKQAKTFGKYLEGHEKHYFQGPPETTKDHIMHAAKALQKGNWKNAADLLTSVKVWKFFPEAETLRNQIREQVQVEGLRTYLFQFKTLYSKLSILKLSQLFELPESKVSAVISKMIFNEEIAAGLDQVSNTIIFTKGVKLTKLQELALSLADKSVQMSERNERLAQQSNNSYNGGSSSQRGSHQNQRQHQNKNNSNLKYAPVTGALSSAPGSISGALNGMDRRKRTTTARA</sequence>
<dbReference type="GO" id="GO:0001732">
    <property type="term" value="P:formation of cytoplasmic translation initiation complex"/>
    <property type="evidence" value="ECO:0007669"/>
    <property type="project" value="UniProtKB-UniRule"/>
</dbReference>
<evidence type="ECO:0000256" key="4">
    <source>
        <dbReference type="HAMAP-Rule" id="MF_03002"/>
    </source>
</evidence>
<dbReference type="InterPro" id="IPR008905">
    <property type="entry name" value="EIF3C_N_dom"/>
</dbReference>
<proteinExistence type="inferred from homology"/>
<evidence type="ECO:0000259" key="6">
    <source>
        <dbReference type="PROSITE" id="PS50250"/>
    </source>
</evidence>
<feature type="compositionally biased region" description="Basic residues" evidence="5">
    <location>
        <begin position="848"/>
        <end position="857"/>
    </location>
</feature>
<dbReference type="InterPro" id="IPR036390">
    <property type="entry name" value="WH_DNA-bd_sf"/>
</dbReference>
<dbReference type="GO" id="GO:0008541">
    <property type="term" value="C:proteasome regulatory particle, lid subcomplex"/>
    <property type="evidence" value="ECO:0007669"/>
    <property type="project" value="UniProtKB-ARBA"/>
</dbReference>
<evidence type="ECO:0000256" key="1">
    <source>
        <dbReference type="ARBA" id="ARBA00022490"/>
    </source>
</evidence>
<dbReference type="SMART" id="SM00088">
    <property type="entry name" value="PINT"/>
    <property type="match status" value="1"/>
</dbReference>
<dbReference type="Pfam" id="PF01399">
    <property type="entry name" value="PCI"/>
    <property type="match status" value="1"/>
</dbReference>
<dbReference type="InterPro" id="IPR036388">
    <property type="entry name" value="WH-like_DNA-bd_sf"/>
</dbReference>
<feature type="compositionally biased region" description="Low complexity" evidence="5">
    <location>
        <begin position="792"/>
        <end position="822"/>
    </location>
</feature>
<comment type="similarity">
    <text evidence="4">Belongs to the eIF-3 subunit C family.</text>
</comment>
<keyword evidence="1 4" id="KW-0963">Cytoplasm</keyword>
<comment type="subcellular location">
    <subcellularLocation>
        <location evidence="4">Cytoplasm</location>
    </subcellularLocation>
</comment>
<feature type="compositionally biased region" description="Acidic residues" evidence="5">
    <location>
        <begin position="16"/>
        <end position="59"/>
    </location>
</feature>
<feature type="region of interest" description="Disordered" evidence="5">
    <location>
        <begin position="1"/>
        <end position="85"/>
    </location>
</feature>
<dbReference type="SUPFAM" id="SSF46785">
    <property type="entry name" value="Winged helix' DNA-binding domain"/>
    <property type="match status" value="1"/>
</dbReference>
<dbReference type="GO" id="GO:0003723">
    <property type="term" value="F:RNA binding"/>
    <property type="evidence" value="ECO:0007669"/>
    <property type="project" value="InterPro"/>
</dbReference>
<dbReference type="PANTHER" id="PTHR13937">
    <property type="entry name" value="EUKARYOTIC TRANSLATION INITATION FACTOR 3, SUBUNIT 8 EIF3S8 -RELATED"/>
    <property type="match status" value="1"/>
</dbReference>
<feature type="domain" description="PCI" evidence="6">
    <location>
        <begin position="593"/>
        <end position="765"/>
    </location>
</feature>
<dbReference type="PROSITE" id="PS50250">
    <property type="entry name" value="PCI"/>
    <property type="match status" value="1"/>
</dbReference>
<accession>A0A9P8TNV8</accession>
<organism evidence="7 8">
    <name type="scientific">Wickerhamomyces pijperi</name>
    <name type="common">Yeast</name>
    <name type="synonym">Pichia pijperi</name>
    <dbReference type="NCBI Taxonomy" id="599730"/>
    <lineage>
        <taxon>Eukaryota</taxon>
        <taxon>Fungi</taxon>
        <taxon>Dikarya</taxon>
        <taxon>Ascomycota</taxon>
        <taxon>Saccharomycotina</taxon>
        <taxon>Saccharomycetes</taxon>
        <taxon>Phaffomycetales</taxon>
        <taxon>Wickerhamomycetaceae</taxon>
        <taxon>Wickerhamomyces</taxon>
    </lineage>
</organism>
<dbReference type="GO" id="GO:0033290">
    <property type="term" value="C:eukaryotic 48S preinitiation complex"/>
    <property type="evidence" value="ECO:0007669"/>
    <property type="project" value="UniProtKB-UniRule"/>
</dbReference>
<dbReference type="Gene3D" id="1.10.10.10">
    <property type="entry name" value="Winged helix-like DNA-binding domain superfamily/Winged helix DNA-binding domain"/>
    <property type="match status" value="1"/>
</dbReference>
<dbReference type="Proteomes" id="UP000774326">
    <property type="component" value="Unassembled WGS sequence"/>
</dbReference>
<dbReference type="GO" id="GO:0016282">
    <property type="term" value="C:eukaryotic 43S preinitiation complex"/>
    <property type="evidence" value="ECO:0007669"/>
    <property type="project" value="UniProtKB-UniRule"/>
</dbReference>
<reference evidence="7" key="2">
    <citation type="submission" date="2021-01" db="EMBL/GenBank/DDBJ databases">
        <authorList>
            <person name="Schikora-Tamarit M.A."/>
        </authorList>
    </citation>
    <scope>NUCLEOTIDE SEQUENCE</scope>
    <source>
        <strain evidence="7">CBS2887</strain>
    </source>
</reference>
<evidence type="ECO:0000313" key="7">
    <source>
        <dbReference type="EMBL" id="KAH3685191.1"/>
    </source>
</evidence>
<dbReference type="InterPro" id="IPR027516">
    <property type="entry name" value="EIF3C"/>
</dbReference>
<dbReference type="GO" id="GO:0005852">
    <property type="term" value="C:eukaryotic translation initiation factor 3 complex"/>
    <property type="evidence" value="ECO:0007669"/>
    <property type="project" value="UniProtKB-UniRule"/>
</dbReference>
<protein>
    <recommendedName>
        <fullName evidence="4">Eukaryotic translation initiation factor 3 subunit C</fullName>
        <shortName evidence="4">eIF3c</shortName>
    </recommendedName>
    <alternativeName>
        <fullName evidence="4">Eukaryotic translation initiation factor 3 93 kDa subunit homolog</fullName>
        <shortName evidence="4">eIF3 p93</shortName>
    </alternativeName>
    <alternativeName>
        <fullName evidence="4">Translation initiation factor eIF3, p93 subunit homolog</fullName>
    </alternativeName>
</protein>
<name>A0A9P8TNV8_WICPI</name>
<evidence type="ECO:0000256" key="3">
    <source>
        <dbReference type="ARBA" id="ARBA00022917"/>
    </source>
</evidence>
<keyword evidence="2 4" id="KW-0396">Initiation factor</keyword>
<keyword evidence="3 4" id="KW-0648">Protein biosynthesis</keyword>
<feature type="region of interest" description="Disordered" evidence="5">
    <location>
        <begin position="785"/>
        <end position="857"/>
    </location>
</feature>
<evidence type="ECO:0000256" key="2">
    <source>
        <dbReference type="ARBA" id="ARBA00022540"/>
    </source>
</evidence>
<dbReference type="InterPro" id="IPR000717">
    <property type="entry name" value="PCI_dom"/>
</dbReference>
<dbReference type="FunFam" id="1.10.10.10:FF:000300">
    <property type="entry name" value="Eukaryotic translation initiation factor 3 subunit C"/>
    <property type="match status" value="1"/>
</dbReference>
<dbReference type="EMBL" id="JAEUBG010002103">
    <property type="protein sequence ID" value="KAH3685191.1"/>
    <property type="molecule type" value="Genomic_DNA"/>
</dbReference>
<comment type="caution">
    <text evidence="7">The sequence shown here is derived from an EMBL/GenBank/DDBJ whole genome shotgun (WGS) entry which is preliminary data.</text>
</comment>
<evidence type="ECO:0000313" key="8">
    <source>
        <dbReference type="Proteomes" id="UP000774326"/>
    </source>
</evidence>
<dbReference type="GO" id="GO:0031369">
    <property type="term" value="F:translation initiation factor binding"/>
    <property type="evidence" value="ECO:0007669"/>
    <property type="project" value="InterPro"/>
</dbReference>
<reference evidence="7" key="1">
    <citation type="journal article" date="2021" name="Open Biol.">
        <title>Shared evolutionary footprints suggest mitochondrial oxidative damage underlies multiple complex I losses in fungi.</title>
        <authorList>
            <person name="Schikora-Tamarit M.A."/>
            <person name="Marcet-Houben M."/>
            <person name="Nosek J."/>
            <person name="Gabaldon T."/>
        </authorList>
    </citation>
    <scope>NUCLEOTIDE SEQUENCE</scope>
    <source>
        <strain evidence="7">CBS2887</strain>
    </source>
</reference>
<comment type="subunit">
    <text evidence="4">Component of the eukaryotic translation initiation factor 3 (eIF-3) complex.</text>
</comment>